<dbReference type="Gene3D" id="3.40.50.10280">
    <property type="entry name" value="Methylene-tetrahydromethanopterin dehydrogenase, N-terminal domain"/>
    <property type="match status" value="1"/>
</dbReference>
<evidence type="ECO:0000256" key="2">
    <source>
        <dbReference type="ARBA" id="ARBA00023002"/>
    </source>
</evidence>
<dbReference type="EMBL" id="CP046565">
    <property type="protein sequence ID" value="QJD30921.1"/>
    <property type="molecule type" value="Genomic_DNA"/>
</dbReference>
<dbReference type="Pfam" id="PF01488">
    <property type="entry name" value="Shikimate_DH"/>
    <property type="match status" value="1"/>
</dbReference>
<dbReference type="InterPro" id="IPR036291">
    <property type="entry name" value="NAD(P)-bd_dom_sf"/>
</dbReference>
<dbReference type="AlphaFoldDB" id="A0A858QAW5"/>
<dbReference type="InterPro" id="IPR046346">
    <property type="entry name" value="Aminoacid_DH-like_N_sf"/>
</dbReference>
<dbReference type="InterPro" id="IPR015259">
    <property type="entry name" value="Methyl-teptahyd_DH_N"/>
</dbReference>
<organism evidence="5 6">
    <name type="scientific">Methylococcus geothermalis</name>
    <dbReference type="NCBI Taxonomy" id="2681310"/>
    <lineage>
        <taxon>Bacteria</taxon>
        <taxon>Pseudomonadati</taxon>
        <taxon>Pseudomonadota</taxon>
        <taxon>Gammaproteobacteria</taxon>
        <taxon>Methylococcales</taxon>
        <taxon>Methylococcaceae</taxon>
        <taxon>Methylococcus</taxon>
    </lineage>
</organism>
<dbReference type="InterPro" id="IPR035015">
    <property type="entry name" value="NAD-bd_H4MPT_DH"/>
</dbReference>
<evidence type="ECO:0000259" key="3">
    <source>
        <dbReference type="Pfam" id="PF01488"/>
    </source>
</evidence>
<dbReference type="CDD" id="cd01078">
    <property type="entry name" value="NAD_bind_H4MPT_DH"/>
    <property type="match status" value="1"/>
</dbReference>
<gene>
    <name evidence="5" type="ORF">GNH96_13770</name>
</gene>
<dbReference type="SUPFAM" id="SSF51735">
    <property type="entry name" value="NAD(P)-binding Rossmann-fold domains"/>
    <property type="match status" value="1"/>
</dbReference>
<dbReference type="Gene3D" id="3.40.50.720">
    <property type="entry name" value="NAD(P)-binding Rossmann-like Domain"/>
    <property type="match status" value="1"/>
</dbReference>
<reference evidence="6" key="1">
    <citation type="submission" date="2019-12" db="EMBL/GenBank/DDBJ databases">
        <authorList>
            <person name="Awala S.I."/>
            <person name="Rhee S.K."/>
        </authorList>
    </citation>
    <scope>NUCLEOTIDE SEQUENCE [LARGE SCALE GENOMIC DNA]</scope>
    <source>
        <strain evidence="6">IM1</strain>
    </source>
</reference>
<accession>A0A858QAW5</accession>
<protein>
    <submittedName>
        <fullName evidence="5">Methylenetetrahydrofolate dehydrogenase</fullName>
    </submittedName>
</protein>
<evidence type="ECO:0000259" key="4">
    <source>
        <dbReference type="Pfam" id="PF09176"/>
    </source>
</evidence>
<dbReference type="RefSeq" id="WP_169604195.1">
    <property type="nucleotide sequence ID" value="NZ_CP046565.1"/>
</dbReference>
<evidence type="ECO:0000256" key="1">
    <source>
        <dbReference type="ARBA" id="ARBA00022857"/>
    </source>
</evidence>
<dbReference type="GO" id="GO:0016491">
    <property type="term" value="F:oxidoreductase activity"/>
    <property type="evidence" value="ECO:0007669"/>
    <property type="project" value="UniProtKB-KW"/>
</dbReference>
<evidence type="ECO:0000313" key="5">
    <source>
        <dbReference type="EMBL" id="QJD30921.1"/>
    </source>
</evidence>
<dbReference type="SUPFAM" id="SSF53223">
    <property type="entry name" value="Aminoacid dehydrogenase-like, N-terminal domain"/>
    <property type="match status" value="1"/>
</dbReference>
<keyword evidence="2" id="KW-0560">Oxidoreductase</keyword>
<dbReference type="InterPro" id="IPR006151">
    <property type="entry name" value="Shikm_DH/Glu-tRNA_Rdtase"/>
</dbReference>
<keyword evidence="1" id="KW-0521">NADP</keyword>
<keyword evidence="6" id="KW-1185">Reference proteome</keyword>
<evidence type="ECO:0000313" key="6">
    <source>
        <dbReference type="Proteomes" id="UP000503004"/>
    </source>
</evidence>
<dbReference type="Pfam" id="PF09176">
    <property type="entry name" value="Mpt_N"/>
    <property type="match status" value="1"/>
</dbReference>
<feature type="domain" description="Methylene-tetrahydromethanopterin dehydrogenase N-terminal" evidence="4">
    <location>
        <begin position="16"/>
        <end position="96"/>
    </location>
</feature>
<sequence>MKKLLFQFDTDLHPSVFDTVVGYDGGADQVIAHGHLTPDNVGPLVEGTIFTRAPKDKKYTAIFVGGSDLVAGQNLLRAVRKKFFADFRVSVMLDSNGSNTTAAAGVAKLASSGVLAGKKAVVLAGTGPVGQRAAVMLAKEGCSEVVITSRQLARAEHACAEMKTRFGVDLTPVEAFDDDARGSVIADARIVFATGAAGVQLLDLHHWRDNPNLELLADANATPPLGLGGVDMMDRGADRYGKIVWGAIGFGTFKLALHRACIAKLFESNDQVFDAEEIFALAKTLA</sequence>
<dbReference type="Proteomes" id="UP000503004">
    <property type="component" value="Chromosome"/>
</dbReference>
<dbReference type="InterPro" id="IPR037089">
    <property type="entry name" value="Methyl-teptahyd_DH_N_sf"/>
</dbReference>
<proteinExistence type="predicted"/>
<feature type="domain" description="Quinate/shikimate 5-dehydrogenase/glutamyl-tRNA reductase" evidence="3">
    <location>
        <begin position="118"/>
        <end position="165"/>
    </location>
</feature>
<dbReference type="KEGG" id="metu:GNH96_13770"/>
<name>A0A858QAW5_9GAMM</name>